<accession>A0A813K869</accession>
<dbReference type="GO" id="GO:0006629">
    <property type="term" value="P:lipid metabolic process"/>
    <property type="evidence" value="ECO:0007669"/>
    <property type="project" value="InterPro"/>
</dbReference>
<dbReference type="SUPFAM" id="SSF53474">
    <property type="entry name" value="alpha/beta-Hydrolases"/>
    <property type="match status" value="1"/>
</dbReference>
<dbReference type="PANTHER" id="PTHR45856:SF24">
    <property type="entry name" value="FUNGAL LIPASE-LIKE DOMAIN-CONTAINING PROTEIN"/>
    <property type="match status" value="1"/>
</dbReference>
<evidence type="ECO:0000256" key="1">
    <source>
        <dbReference type="SAM" id="MobiDB-lite"/>
    </source>
</evidence>
<evidence type="ECO:0000259" key="2">
    <source>
        <dbReference type="Pfam" id="PF01764"/>
    </source>
</evidence>
<sequence length="612" mass="66681">MEPWQEGSGSPRSRGLATLEQGQSDEADDDTTLLLKPDASGLGAAPVSQSRRRAGSLAIRIGLGVAGVTALVFGAGVSPGPISPQEVPASALSDGIVSQFSMLTAWKAFLNRNPFRFECPVPFFEQLALVGVAGKKVMREDCCSQYESSSMMWPYQYSECGQKRCSSCWRASSDAQLSQSPVRDLVGLGYAAALAVTGPVELDQKGLGNTSSSRRLGTRHAGLPFKQIIAPVKYGVRTHDVDVCPNIGDWEQYFMNDDIENVHARVYKSPSARIAIVSFRGTQSGSVNNWLIDADIQVRKMELGPPGPDSPFAPLVANVHDGFYTELQRVLPHVRKWVEGYIEGTHGVFGVPPDWKLIFTGHSLGAALATLAATMAEVEGWTRKPDAVVAFGSPRLADKALSDWWESKGLCSKLVRVAVYNDAVTWMPFMESFQVMDTMMSCVQNLASCMEQIATGPKNVNMSSRWAHVCPSSEYLVPGAMKGVNKEMEDYSTFGGVLSHFMGNALFGYGHGVLNSAIPRYDSHCGLRPSIFPSFSCNATKELTKVVCLGLEHDKDVKSVQECRARCCDDPACGIWQVLKSQEGIQCWRGWSSQCSAFHPWVQSVLAGERVH</sequence>
<organism evidence="3 4">
    <name type="scientific">Polarella glacialis</name>
    <name type="common">Dinoflagellate</name>
    <dbReference type="NCBI Taxonomy" id="89957"/>
    <lineage>
        <taxon>Eukaryota</taxon>
        <taxon>Sar</taxon>
        <taxon>Alveolata</taxon>
        <taxon>Dinophyceae</taxon>
        <taxon>Suessiales</taxon>
        <taxon>Suessiaceae</taxon>
        <taxon>Polarella</taxon>
    </lineage>
</organism>
<feature type="region of interest" description="Disordered" evidence="1">
    <location>
        <begin position="1"/>
        <end position="28"/>
    </location>
</feature>
<dbReference type="InterPro" id="IPR029058">
    <property type="entry name" value="AB_hydrolase_fold"/>
</dbReference>
<protein>
    <recommendedName>
        <fullName evidence="2">Fungal lipase-type domain-containing protein</fullName>
    </recommendedName>
</protein>
<dbReference type="InterPro" id="IPR002921">
    <property type="entry name" value="Fungal_lipase-type"/>
</dbReference>
<dbReference type="Pfam" id="PF01764">
    <property type="entry name" value="Lipase_3"/>
    <property type="match status" value="1"/>
</dbReference>
<dbReference type="InterPro" id="IPR051218">
    <property type="entry name" value="Sec_MonoDiacylglyc_Lipase"/>
</dbReference>
<gene>
    <name evidence="3" type="ORF">PGLA2088_LOCUS31342</name>
</gene>
<dbReference type="AlphaFoldDB" id="A0A813K869"/>
<comment type="caution">
    <text evidence="3">The sequence shown here is derived from an EMBL/GenBank/DDBJ whole genome shotgun (WGS) entry which is preliminary data.</text>
</comment>
<feature type="domain" description="Fungal lipase-type" evidence="2">
    <location>
        <begin position="276"/>
        <end position="430"/>
    </location>
</feature>
<proteinExistence type="predicted"/>
<evidence type="ECO:0000313" key="4">
    <source>
        <dbReference type="Proteomes" id="UP000626109"/>
    </source>
</evidence>
<dbReference type="EMBL" id="CAJNNW010029331">
    <property type="protein sequence ID" value="CAE8699869.1"/>
    <property type="molecule type" value="Genomic_DNA"/>
</dbReference>
<dbReference type="Gene3D" id="3.40.50.1820">
    <property type="entry name" value="alpha/beta hydrolase"/>
    <property type="match status" value="1"/>
</dbReference>
<reference evidence="3" key="1">
    <citation type="submission" date="2021-02" db="EMBL/GenBank/DDBJ databases">
        <authorList>
            <person name="Dougan E. K."/>
            <person name="Rhodes N."/>
            <person name="Thang M."/>
            <person name="Chan C."/>
        </authorList>
    </citation>
    <scope>NUCLEOTIDE SEQUENCE</scope>
</reference>
<evidence type="ECO:0000313" key="3">
    <source>
        <dbReference type="EMBL" id="CAE8699869.1"/>
    </source>
</evidence>
<dbReference type="Proteomes" id="UP000626109">
    <property type="component" value="Unassembled WGS sequence"/>
</dbReference>
<dbReference type="PANTHER" id="PTHR45856">
    <property type="entry name" value="ALPHA/BETA-HYDROLASES SUPERFAMILY PROTEIN"/>
    <property type="match status" value="1"/>
</dbReference>
<name>A0A813K869_POLGL</name>